<gene>
    <name evidence="4" type="ORF">SAMN06296058_0216</name>
</gene>
<evidence type="ECO:0000313" key="5">
    <source>
        <dbReference type="Proteomes" id="UP000190341"/>
    </source>
</evidence>
<dbReference type="PRINTS" id="PR00368">
    <property type="entry name" value="FADPNR"/>
</dbReference>
<proteinExistence type="predicted"/>
<keyword evidence="5" id="KW-1185">Reference proteome</keyword>
<evidence type="ECO:0000256" key="2">
    <source>
        <dbReference type="ARBA" id="ARBA00023002"/>
    </source>
</evidence>
<dbReference type="Proteomes" id="UP000190341">
    <property type="component" value="Unassembled WGS sequence"/>
</dbReference>
<dbReference type="PRINTS" id="PR00469">
    <property type="entry name" value="PNDRDTASEII"/>
</dbReference>
<feature type="domain" description="FAD/NAD(P)-binding" evidence="3">
    <location>
        <begin position="5"/>
        <end position="284"/>
    </location>
</feature>
<evidence type="ECO:0000313" key="4">
    <source>
        <dbReference type="EMBL" id="SKC42316.1"/>
    </source>
</evidence>
<dbReference type="Pfam" id="PF07992">
    <property type="entry name" value="Pyr_redox_2"/>
    <property type="match status" value="1"/>
</dbReference>
<accession>A0A1T5IT63</accession>
<evidence type="ECO:0000256" key="1">
    <source>
        <dbReference type="ARBA" id="ARBA00022630"/>
    </source>
</evidence>
<dbReference type="OrthoDB" id="109585at2"/>
<dbReference type="InterPro" id="IPR023753">
    <property type="entry name" value="FAD/NAD-binding_dom"/>
</dbReference>
<protein>
    <submittedName>
        <fullName evidence="4">Thioredoxin reductase (NADPH)</fullName>
    </submittedName>
</protein>
<keyword evidence="1" id="KW-0285">Flavoprotein</keyword>
<evidence type="ECO:0000259" key="3">
    <source>
        <dbReference type="Pfam" id="PF07992"/>
    </source>
</evidence>
<dbReference type="AlphaFoldDB" id="A0A1T5IT63"/>
<keyword evidence="2" id="KW-0560">Oxidoreductase</keyword>
<dbReference type="EMBL" id="FUZV01000001">
    <property type="protein sequence ID" value="SKC42316.1"/>
    <property type="molecule type" value="Genomic_DNA"/>
</dbReference>
<organism evidence="4 5">
    <name type="scientific">Pseudoxanthomonas indica</name>
    <dbReference type="NCBI Taxonomy" id="428993"/>
    <lineage>
        <taxon>Bacteria</taxon>
        <taxon>Pseudomonadati</taxon>
        <taxon>Pseudomonadota</taxon>
        <taxon>Gammaproteobacteria</taxon>
        <taxon>Lysobacterales</taxon>
        <taxon>Lysobacteraceae</taxon>
        <taxon>Pseudoxanthomonas</taxon>
    </lineage>
</organism>
<reference evidence="4 5" key="1">
    <citation type="submission" date="2017-02" db="EMBL/GenBank/DDBJ databases">
        <authorList>
            <person name="Peterson S.W."/>
        </authorList>
    </citation>
    <scope>NUCLEOTIDE SEQUENCE [LARGE SCALE GENOMIC DNA]</scope>
    <source>
        <strain evidence="4 5">P15</strain>
    </source>
</reference>
<name>A0A1T5IT63_9GAMM</name>
<dbReference type="Gene3D" id="3.50.50.60">
    <property type="entry name" value="FAD/NAD(P)-binding domain"/>
    <property type="match status" value="2"/>
</dbReference>
<dbReference type="GO" id="GO:0016491">
    <property type="term" value="F:oxidoreductase activity"/>
    <property type="evidence" value="ECO:0007669"/>
    <property type="project" value="UniProtKB-KW"/>
</dbReference>
<dbReference type="PANTHER" id="PTHR48105">
    <property type="entry name" value="THIOREDOXIN REDUCTASE 1-RELATED-RELATED"/>
    <property type="match status" value="1"/>
</dbReference>
<dbReference type="InterPro" id="IPR036188">
    <property type="entry name" value="FAD/NAD-bd_sf"/>
</dbReference>
<dbReference type="STRING" id="428993.SAMN06296058_0216"/>
<sequence length="300" mass="32008">MSLLDCAIIGAGPAGLTAATYLRRYHRSVLVFDGGESRARWIPRTHNCPGYPNGISGVDLLQRLREQAQAHDARFEPVRVDCVRPHAQGFRIEAGERHWLARTVLLATGINDLVPEMEDVEGAIASAAIRLCAICDAYEATDGDIGVLAPLQRGLEHAIFLRSYSSSVSLIPLSAAEAAEADQALRERASENQVRITLPCAGLSASDGSCEVRHDDGSSSRFDTIYPVLGALPESSLAADLGAQLSDKGEINVDAHNQTTVKNVYAAGDVVSELNQIAVAMGHAAIAATAIHRSLPQQPR</sequence>
<dbReference type="SUPFAM" id="SSF51905">
    <property type="entry name" value="FAD/NAD(P)-binding domain"/>
    <property type="match status" value="1"/>
</dbReference>
<dbReference type="InterPro" id="IPR050097">
    <property type="entry name" value="Ferredoxin-NADP_redctase_2"/>
</dbReference>